<dbReference type="Gene3D" id="2.60.200.30">
    <property type="entry name" value="Probable inorganic polyphosphate/atp-NAD kinase, domain 2"/>
    <property type="match status" value="1"/>
</dbReference>
<keyword evidence="1 8" id="KW-0808">Transferase</keyword>
<dbReference type="GO" id="GO:0006741">
    <property type="term" value="P:NADP+ biosynthetic process"/>
    <property type="evidence" value="ECO:0007669"/>
    <property type="project" value="UniProtKB-UniRule"/>
</dbReference>
<organism evidence="9 10">
    <name type="scientific">Dolosigranulum pigrum</name>
    <dbReference type="NCBI Taxonomy" id="29394"/>
    <lineage>
        <taxon>Bacteria</taxon>
        <taxon>Bacillati</taxon>
        <taxon>Bacillota</taxon>
        <taxon>Bacilli</taxon>
        <taxon>Lactobacillales</taxon>
        <taxon>Carnobacteriaceae</taxon>
        <taxon>Dolosigranulum</taxon>
    </lineage>
</organism>
<comment type="catalytic activity">
    <reaction evidence="7 8">
        <text>NAD(+) + ATP = ADP + NADP(+) + H(+)</text>
        <dbReference type="Rhea" id="RHEA:18629"/>
        <dbReference type="ChEBI" id="CHEBI:15378"/>
        <dbReference type="ChEBI" id="CHEBI:30616"/>
        <dbReference type="ChEBI" id="CHEBI:57540"/>
        <dbReference type="ChEBI" id="CHEBI:58349"/>
        <dbReference type="ChEBI" id="CHEBI:456216"/>
        <dbReference type="EC" id="2.7.1.23"/>
    </reaction>
</comment>
<dbReference type="NCBIfam" id="NF003424">
    <property type="entry name" value="PRK04885.1"/>
    <property type="match status" value="1"/>
</dbReference>
<comment type="cofactor">
    <cofactor evidence="8">
        <name>a divalent metal cation</name>
        <dbReference type="ChEBI" id="CHEBI:60240"/>
    </cofactor>
</comment>
<evidence type="ECO:0000313" key="10">
    <source>
        <dbReference type="Proteomes" id="UP000315953"/>
    </source>
</evidence>
<dbReference type="PANTHER" id="PTHR20275:SF0">
    <property type="entry name" value="NAD KINASE"/>
    <property type="match status" value="1"/>
</dbReference>
<name>A0A328K0Y0_9LACT</name>
<feature type="binding site" evidence="8">
    <location>
        <position position="150"/>
    </location>
    <ligand>
        <name>NAD(+)</name>
        <dbReference type="ChEBI" id="CHEBI:57540"/>
    </ligand>
</feature>
<accession>A0A328K0Y0</accession>
<evidence type="ECO:0000256" key="8">
    <source>
        <dbReference type="HAMAP-Rule" id="MF_00361"/>
    </source>
</evidence>
<keyword evidence="6 8" id="KW-0520">NAD</keyword>
<feature type="binding site" evidence="8">
    <location>
        <begin position="122"/>
        <end position="123"/>
    </location>
    <ligand>
        <name>NAD(+)</name>
        <dbReference type="ChEBI" id="CHEBI:57540"/>
    </ligand>
</feature>
<comment type="function">
    <text evidence="8">Involved in the regulation of the intracellular balance of NAD and NADP, and is a key enzyme in the biosynthesis of NADP. Catalyzes specifically the phosphorylation on 2'-hydroxyl of the adenosine moiety of NAD to yield NADP.</text>
</comment>
<dbReference type="InterPro" id="IPR017437">
    <property type="entry name" value="ATP-NAD_kinase_PpnK-typ_C"/>
</dbReference>
<dbReference type="InterPro" id="IPR016064">
    <property type="entry name" value="NAD/diacylglycerol_kinase_sf"/>
</dbReference>
<proteinExistence type="inferred from homology"/>
<dbReference type="Pfam" id="PF20143">
    <property type="entry name" value="NAD_kinase_C"/>
    <property type="match status" value="1"/>
</dbReference>
<evidence type="ECO:0000256" key="2">
    <source>
        <dbReference type="ARBA" id="ARBA00022741"/>
    </source>
</evidence>
<feature type="binding site" evidence="8">
    <location>
        <position position="185"/>
    </location>
    <ligand>
        <name>NAD(+)</name>
        <dbReference type="ChEBI" id="CHEBI:57540"/>
    </ligand>
</feature>
<sequence>MRIKLTHNYSKKSLAVFTKLKELLLAEDFQLVDEQPDIIITVGGDGTLLSAFEKHQDLIDSVRFIGLHTGHLGFYTDWREYDLERLIEGLKKDTGEYIEYPLLDVTVFCTQGQEPRHYLALNESTIKRHDSTLVCDVGIRDELFERFRGDGLCVSTPTGSTGLNKSLGGAVLHPRLKALQLTEMASLNNRVFRTLSSPLVIAPDEWINLKPINTDSFMLSIDQNVYHEHHVKSVQYRISDKTIRFARYEHTHFWDRVEDAFLGAKKRHES</sequence>
<protein>
    <recommendedName>
        <fullName evidence="8">NAD kinase</fullName>
        <ecNumber evidence="8">2.7.1.23</ecNumber>
    </recommendedName>
    <alternativeName>
        <fullName evidence="8">ATP-dependent NAD kinase</fullName>
    </alternativeName>
</protein>
<dbReference type="Proteomes" id="UP000315953">
    <property type="component" value="Chromosome"/>
</dbReference>
<dbReference type="KEGG" id="dpm:FNV33_07175"/>
<comment type="subcellular location">
    <subcellularLocation>
        <location evidence="8">Cytoplasm</location>
    </subcellularLocation>
</comment>
<dbReference type="Pfam" id="PF01513">
    <property type="entry name" value="NAD_kinase"/>
    <property type="match status" value="1"/>
</dbReference>
<dbReference type="GO" id="GO:0051287">
    <property type="term" value="F:NAD binding"/>
    <property type="evidence" value="ECO:0007669"/>
    <property type="project" value="UniProtKB-ARBA"/>
</dbReference>
<evidence type="ECO:0000256" key="4">
    <source>
        <dbReference type="ARBA" id="ARBA00022840"/>
    </source>
</evidence>
<dbReference type="InterPro" id="IPR002504">
    <property type="entry name" value="NADK"/>
</dbReference>
<dbReference type="InterPro" id="IPR017438">
    <property type="entry name" value="ATP-NAD_kinase_N"/>
</dbReference>
<evidence type="ECO:0000256" key="6">
    <source>
        <dbReference type="ARBA" id="ARBA00023027"/>
    </source>
</evidence>
<dbReference type="RefSeq" id="WP_004636716.1">
    <property type="nucleotide sequence ID" value="NZ_CAJHJL010000005.1"/>
</dbReference>
<keyword evidence="5 8" id="KW-0521">NADP</keyword>
<dbReference type="GO" id="GO:0005737">
    <property type="term" value="C:cytoplasm"/>
    <property type="evidence" value="ECO:0007669"/>
    <property type="project" value="UniProtKB-SubCell"/>
</dbReference>
<comment type="similarity">
    <text evidence="8">Belongs to the NAD kinase family.</text>
</comment>
<dbReference type="Gene3D" id="3.40.50.10330">
    <property type="entry name" value="Probable inorganic polyphosphate/atp-NAD kinase, domain 1"/>
    <property type="match status" value="1"/>
</dbReference>
<evidence type="ECO:0000256" key="5">
    <source>
        <dbReference type="ARBA" id="ARBA00022857"/>
    </source>
</evidence>
<evidence type="ECO:0000256" key="7">
    <source>
        <dbReference type="ARBA" id="ARBA00047925"/>
    </source>
</evidence>
<comment type="caution">
    <text evidence="8">Lacks conserved residue(s) required for the propagation of feature annotation.</text>
</comment>
<feature type="binding site" evidence="8">
    <location>
        <position position="224"/>
    </location>
    <ligand>
        <name>NAD(+)</name>
        <dbReference type="ChEBI" id="CHEBI:57540"/>
    </ligand>
</feature>
<dbReference type="GO" id="GO:0019674">
    <property type="term" value="P:NAD+ metabolic process"/>
    <property type="evidence" value="ECO:0007669"/>
    <property type="project" value="InterPro"/>
</dbReference>
<dbReference type="SUPFAM" id="SSF111331">
    <property type="entry name" value="NAD kinase/diacylglycerol kinase-like"/>
    <property type="match status" value="1"/>
</dbReference>
<feature type="binding site" evidence="8">
    <location>
        <begin position="45"/>
        <end position="46"/>
    </location>
    <ligand>
        <name>NAD(+)</name>
        <dbReference type="ChEBI" id="CHEBI:57540"/>
    </ligand>
</feature>
<feature type="active site" description="Proton acceptor" evidence="8">
    <location>
        <position position="45"/>
    </location>
</feature>
<dbReference type="GeneID" id="42694865"/>
<dbReference type="GO" id="GO:0005524">
    <property type="term" value="F:ATP binding"/>
    <property type="evidence" value="ECO:0007669"/>
    <property type="project" value="UniProtKB-KW"/>
</dbReference>
<feature type="binding site" evidence="8">
    <location>
        <position position="148"/>
    </location>
    <ligand>
        <name>NAD(+)</name>
        <dbReference type="ChEBI" id="CHEBI:57540"/>
    </ligand>
</feature>
<dbReference type="GO" id="GO:0046872">
    <property type="term" value="F:metal ion binding"/>
    <property type="evidence" value="ECO:0007669"/>
    <property type="project" value="UniProtKB-UniRule"/>
</dbReference>
<evidence type="ECO:0000313" key="9">
    <source>
        <dbReference type="EMBL" id="QDO91821.1"/>
    </source>
</evidence>
<dbReference type="GO" id="GO:0003951">
    <property type="term" value="F:NAD+ kinase activity"/>
    <property type="evidence" value="ECO:0007669"/>
    <property type="project" value="UniProtKB-UniRule"/>
</dbReference>
<gene>
    <name evidence="8" type="primary">nadK</name>
    <name evidence="9" type="ORF">FNV33_07175</name>
</gene>
<keyword evidence="3 8" id="KW-0418">Kinase</keyword>
<dbReference type="EC" id="2.7.1.23" evidence="8"/>
<evidence type="ECO:0000256" key="3">
    <source>
        <dbReference type="ARBA" id="ARBA00022777"/>
    </source>
</evidence>
<reference evidence="9 10" key="1">
    <citation type="submission" date="2019-07" db="EMBL/GenBank/DDBJ databases">
        <title>Genome assembly of a nasal isolate of Dolosigranulum pigrum from a chronic sinusitis patient.</title>
        <authorList>
            <person name="Baig S."/>
            <person name="Overballe-Petersen S."/>
            <person name="Kaspar U."/>
            <person name="Rendboe A."/>
            <person name="de Man T."/>
            <person name="Liu C."/>
            <person name="Price L.B."/>
            <person name="Stegger M."/>
            <person name="Becker K."/>
            <person name="Skytt Andersen P."/>
        </authorList>
    </citation>
    <scope>NUCLEOTIDE SEQUENCE [LARGE SCALE GENOMIC DNA]</scope>
    <source>
        <strain evidence="9 10">83VPs-KB5</strain>
    </source>
</reference>
<keyword evidence="8" id="KW-0963">Cytoplasm</keyword>
<dbReference type="PANTHER" id="PTHR20275">
    <property type="entry name" value="NAD KINASE"/>
    <property type="match status" value="1"/>
</dbReference>
<keyword evidence="4 8" id="KW-0067">ATP-binding</keyword>
<evidence type="ECO:0000256" key="1">
    <source>
        <dbReference type="ARBA" id="ARBA00022679"/>
    </source>
</evidence>
<dbReference type="EMBL" id="CP041626">
    <property type="protein sequence ID" value="QDO91821.1"/>
    <property type="molecule type" value="Genomic_DNA"/>
</dbReference>
<keyword evidence="2 8" id="KW-0547">Nucleotide-binding</keyword>
<dbReference type="AlphaFoldDB" id="A0A328K0Y0"/>
<dbReference type="HAMAP" id="MF_00361">
    <property type="entry name" value="NAD_kinase"/>
    <property type="match status" value="1"/>
</dbReference>